<feature type="signal peptide" evidence="2">
    <location>
        <begin position="1"/>
        <end position="21"/>
    </location>
</feature>
<evidence type="ECO:0000256" key="2">
    <source>
        <dbReference type="SAM" id="SignalP"/>
    </source>
</evidence>
<dbReference type="EMBL" id="GACK01004498">
    <property type="protein sequence ID" value="JAA60536.1"/>
    <property type="molecule type" value="mRNA"/>
</dbReference>
<feature type="chain" id="PRO_5003981891" evidence="2">
    <location>
        <begin position="22"/>
        <end position="282"/>
    </location>
</feature>
<feature type="compositionally biased region" description="Polar residues" evidence="1">
    <location>
        <begin position="252"/>
        <end position="270"/>
    </location>
</feature>
<dbReference type="Gene3D" id="4.10.410.10">
    <property type="entry name" value="Pancreatic trypsin inhibitor Kunitz domain"/>
    <property type="match status" value="1"/>
</dbReference>
<keyword evidence="2" id="KW-0732">Signal</keyword>
<feature type="compositionally biased region" description="Low complexity" evidence="1">
    <location>
        <begin position="200"/>
        <end position="220"/>
    </location>
</feature>
<dbReference type="SUPFAM" id="SSF57362">
    <property type="entry name" value="BPTI-like"/>
    <property type="match status" value="1"/>
</dbReference>
<feature type="region of interest" description="Disordered" evidence="1">
    <location>
        <begin position="167"/>
        <end position="282"/>
    </location>
</feature>
<reference evidence="3" key="2">
    <citation type="journal article" date="2015" name="J. Proteomics">
        <title>Sexual differences in the sialomes of the zebra tick, Rhipicephalus pulchellus.</title>
        <authorList>
            <person name="Tan A.W."/>
            <person name="Francischetti I.M."/>
            <person name="Slovak M."/>
            <person name="Kini R.M."/>
            <person name="Ribeiro J.M."/>
        </authorList>
    </citation>
    <scope>NUCLEOTIDE SEQUENCE</scope>
    <source>
        <tissue evidence="3">Salivary gland</tissue>
    </source>
</reference>
<organism evidence="3">
    <name type="scientific">Rhipicephalus pulchellus</name>
    <name type="common">Yellow backed tick</name>
    <name type="synonym">Dermacentor pulchellus</name>
    <dbReference type="NCBI Taxonomy" id="72859"/>
    <lineage>
        <taxon>Eukaryota</taxon>
        <taxon>Metazoa</taxon>
        <taxon>Ecdysozoa</taxon>
        <taxon>Arthropoda</taxon>
        <taxon>Chelicerata</taxon>
        <taxon>Arachnida</taxon>
        <taxon>Acari</taxon>
        <taxon>Parasitiformes</taxon>
        <taxon>Ixodida</taxon>
        <taxon>Ixodoidea</taxon>
        <taxon>Ixodidae</taxon>
        <taxon>Rhipicephalinae</taxon>
        <taxon>Rhipicephalus</taxon>
        <taxon>Rhipicephalus</taxon>
    </lineage>
</organism>
<dbReference type="AlphaFoldDB" id="L7M8B7"/>
<dbReference type="GO" id="GO:0004867">
    <property type="term" value="F:serine-type endopeptidase inhibitor activity"/>
    <property type="evidence" value="ECO:0007669"/>
    <property type="project" value="InterPro"/>
</dbReference>
<proteinExistence type="evidence at transcript level"/>
<accession>L7M8B7</accession>
<sequence length="282" mass="32327">MSYAPALYFVLSAYFVPLHLASSLKTGTQTFHKKCLTETTVEGCETILLSWSYNNETNECEKGFVCYGCPNRFETFGDCFDACSTVSQTTQKPKPQGKPWHSKIKRRPWHRGCKYWLMHGACCQAVWLDFQKNFWGKKRRVLFYTGCRHDMYRVFAYDFSARRCREVKRRPRREGEQPNESEFEALRDRKRGCPRRTSGPPDAQPALPAKPAAANKPLKPTISNQNSKPATRPINTTQNKPPNLTVEDETSKPTAPNNRDKPTSPNQQTKSPKHALQMNTTQ</sequence>
<evidence type="ECO:0000313" key="3">
    <source>
        <dbReference type="EMBL" id="JAA60536.1"/>
    </source>
</evidence>
<evidence type="ECO:0000256" key="1">
    <source>
        <dbReference type="SAM" id="MobiDB-lite"/>
    </source>
</evidence>
<feature type="compositionally biased region" description="Polar residues" evidence="1">
    <location>
        <begin position="221"/>
        <end position="242"/>
    </location>
</feature>
<name>L7M8B7_RHIPC</name>
<protein>
    <submittedName>
        <fullName evidence="3">Putative monolaris</fullName>
    </submittedName>
</protein>
<dbReference type="InterPro" id="IPR036880">
    <property type="entry name" value="Kunitz_BPTI_sf"/>
</dbReference>
<reference evidence="3" key="1">
    <citation type="submission" date="2012-11" db="EMBL/GenBank/DDBJ databases">
        <authorList>
            <person name="Lucero-Rivera Y.E."/>
            <person name="Tovar-Ramirez D."/>
        </authorList>
    </citation>
    <scope>NUCLEOTIDE SEQUENCE</scope>
    <source>
        <tissue evidence="3">Salivary gland</tissue>
    </source>
</reference>